<name>A0A8S5T3L3_9CAUD</name>
<dbReference type="Gene3D" id="1.10.260.40">
    <property type="entry name" value="lambda repressor-like DNA-binding domains"/>
    <property type="match status" value="2"/>
</dbReference>
<dbReference type="InterPro" id="IPR010982">
    <property type="entry name" value="Lambda_DNA-bd_dom_sf"/>
</dbReference>
<proteinExistence type="predicted"/>
<feature type="domain" description="HTH cro/C1-type" evidence="1">
    <location>
        <begin position="74"/>
        <end position="125"/>
    </location>
</feature>
<dbReference type="SMART" id="SM00530">
    <property type="entry name" value="HTH_XRE"/>
    <property type="match status" value="2"/>
</dbReference>
<dbReference type="EMBL" id="BK032740">
    <property type="protein sequence ID" value="DAF57838.1"/>
    <property type="molecule type" value="Genomic_DNA"/>
</dbReference>
<accession>A0A8S5T3L3</accession>
<protein>
    <submittedName>
        <fullName evidence="2">Repressor protein CI</fullName>
    </submittedName>
</protein>
<dbReference type="CDD" id="cd00093">
    <property type="entry name" value="HTH_XRE"/>
    <property type="match status" value="2"/>
</dbReference>
<reference evidence="2" key="1">
    <citation type="journal article" date="2021" name="Proc. Natl. Acad. Sci. U.S.A.">
        <title>A Catalog of Tens of Thousands of Viruses from Human Metagenomes Reveals Hidden Associations with Chronic Diseases.</title>
        <authorList>
            <person name="Tisza M.J."/>
            <person name="Buck C.B."/>
        </authorList>
    </citation>
    <scope>NUCLEOTIDE SEQUENCE</scope>
    <source>
        <strain evidence="2">Ctg8V11</strain>
    </source>
</reference>
<feature type="domain" description="HTH cro/C1-type" evidence="1">
    <location>
        <begin position="15"/>
        <end position="60"/>
    </location>
</feature>
<evidence type="ECO:0000259" key="1">
    <source>
        <dbReference type="PROSITE" id="PS50943"/>
    </source>
</evidence>
<dbReference type="PROSITE" id="PS50943">
    <property type="entry name" value="HTH_CROC1"/>
    <property type="match status" value="2"/>
</dbReference>
<organism evidence="2">
    <name type="scientific">Siphoviridae sp. ctg8V11</name>
    <dbReference type="NCBI Taxonomy" id="2827910"/>
    <lineage>
        <taxon>Viruses</taxon>
        <taxon>Duplodnaviria</taxon>
        <taxon>Heunggongvirae</taxon>
        <taxon>Uroviricota</taxon>
        <taxon>Caudoviricetes</taxon>
    </lineage>
</organism>
<dbReference type="GO" id="GO:0003677">
    <property type="term" value="F:DNA binding"/>
    <property type="evidence" value="ECO:0007669"/>
    <property type="project" value="InterPro"/>
</dbReference>
<dbReference type="InterPro" id="IPR001387">
    <property type="entry name" value="Cro/C1-type_HTH"/>
</dbReference>
<dbReference type="SUPFAM" id="SSF47413">
    <property type="entry name" value="lambda repressor-like DNA-binding domains"/>
    <property type="match status" value="2"/>
</dbReference>
<evidence type="ECO:0000313" key="2">
    <source>
        <dbReference type="EMBL" id="DAF57838.1"/>
    </source>
</evidence>
<sequence>MAFYENYVKLCNSVGKSPSAVAVELKLGKPSVTRWKNGAEPRDATLQKIADHFGVTVDFLKGEEQTNFYMRYCELCANKGMSASGVASAIGLSNAAANGWKKGKLPNDTTLAKLSAYFGVTVEYLKGEETKKDPATNGEVSPEKRELLDLIDSLSDDQCGKLSNIIKEAINLL</sequence>
<dbReference type="Pfam" id="PF01381">
    <property type="entry name" value="HTH_3"/>
    <property type="match status" value="2"/>
</dbReference>